<sequence>MAWISVEERLPEELEDCLIVIDGEVQEKWWRYYRGGWRRSY</sequence>
<protein>
    <recommendedName>
        <fullName evidence="1">DUF551 domain-containing protein</fullName>
    </recommendedName>
</protein>
<feature type="non-terminal residue" evidence="2">
    <location>
        <position position="41"/>
    </location>
</feature>
<evidence type="ECO:0000313" key="2">
    <source>
        <dbReference type="EMBL" id="KKM68112.1"/>
    </source>
</evidence>
<evidence type="ECO:0000259" key="1">
    <source>
        <dbReference type="Pfam" id="PF04448"/>
    </source>
</evidence>
<proteinExistence type="predicted"/>
<name>A0A0F9MG20_9ZZZZ</name>
<feature type="domain" description="DUF551" evidence="1">
    <location>
        <begin position="2"/>
        <end position="35"/>
    </location>
</feature>
<dbReference type="EMBL" id="LAZR01010226">
    <property type="protein sequence ID" value="KKM68112.1"/>
    <property type="molecule type" value="Genomic_DNA"/>
</dbReference>
<reference evidence="2" key="1">
    <citation type="journal article" date="2015" name="Nature">
        <title>Complex archaea that bridge the gap between prokaryotes and eukaryotes.</title>
        <authorList>
            <person name="Spang A."/>
            <person name="Saw J.H."/>
            <person name="Jorgensen S.L."/>
            <person name="Zaremba-Niedzwiedzka K."/>
            <person name="Martijn J."/>
            <person name="Lind A.E."/>
            <person name="van Eijk R."/>
            <person name="Schleper C."/>
            <person name="Guy L."/>
            <person name="Ettema T.J."/>
        </authorList>
    </citation>
    <scope>NUCLEOTIDE SEQUENCE</scope>
</reference>
<accession>A0A0F9MG20</accession>
<organism evidence="2">
    <name type="scientific">marine sediment metagenome</name>
    <dbReference type="NCBI Taxonomy" id="412755"/>
    <lineage>
        <taxon>unclassified sequences</taxon>
        <taxon>metagenomes</taxon>
        <taxon>ecological metagenomes</taxon>
    </lineage>
</organism>
<gene>
    <name evidence="2" type="ORF">LCGC14_1464260</name>
</gene>
<comment type="caution">
    <text evidence="2">The sequence shown here is derived from an EMBL/GenBank/DDBJ whole genome shotgun (WGS) entry which is preliminary data.</text>
</comment>
<dbReference type="Pfam" id="PF04448">
    <property type="entry name" value="DUF551"/>
    <property type="match status" value="1"/>
</dbReference>
<dbReference type="InterPro" id="IPR007539">
    <property type="entry name" value="DUF551"/>
</dbReference>
<dbReference type="AlphaFoldDB" id="A0A0F9MG20"/>